<dbReference type="EC" id="6.3.1.14" evidence="2"/>
<organism evidence="11 12">
    <name type="scientific">Laetiporus sulphureus 93-53</name>
    <dbReference type="NCBI Taxonomy" id="1314785"/>
    <lineage>
        <taxon>Eukaryota</taxon>
        <taxon>Fungi</taxon>
        <taxon>Dikarya</taxon>
        <taxon>Basidiomycota</taxon>
        <taxon>Agaricomycotina</taxon>
        <taxon>Agaricomycetes</taxon>
        <taxon>Polyporales</taxon>
        <taxon>Laetiporus</taxon>
    </lineage>
</organism>
<comment type="catalytic activity">
    <reaction evidence="9">
        <text>diphthine-[translation elongation factor 2] + NH4(+) + ATP = diphthamide-[translation elongation factor 2] + AMP + diphosphate + H(+)</text>
        <dbReference type="Rhea" id="RHEA:19753"/>
        <dbReference type="Rhea" id="RHEA-COMP:10172"/>
        <dbReference type="Rhea" id="RHEA-COMP:10174"/>
        <dbReference type="ChEBI" id="CHEBI:15378"/>
        <dbReference type="ChEBI" id="CHEBI:16692"/>
        <dbReference type="ChEBI" id="CHEBI:28938"/>
        <dbReference type="ChEBI" id="CHEBI:30616"/>
        <dbReference type="ChEBI" id="CHEBI:33019"/>
        <dbReference type="ChEBI" id="CHEBI:82696"/>
        <dbReference type="ChEBI" id="CHEBI:456215"/>
        <dbReference type="EC" id="6.3.1.14"/>
    </reaction>
</comment>
<dbReference type="CDD" id="cd01994">
    <property type="entry name" value="AANH_PF0828-like"/>
    <property type="match status" value="1"/>
</dbReference>
<dbReference type="EMBL" id="KV427605">
    <property type="protein sequence ID" value="KZT12538.1"/>
    <property type="molecule type" value="Genomic_DNA"/>
</dbReference>
<comment type="pathway">
    <text evidence="1">Protein modification; peptidyl-diphthamide biosynthesis.</text>
</comment>
<dbReference type="GO" id="GO:0017178">
    <property type="term" value="F:diphthine-ammonia ligase activity"/>
    <property type="evidence" value="ECO:0007669"/>
    <property type="project" value="UniProtKB-EC"/>
</dbReference>
<name>A0A165I3A4_9APHY</name>
<dbReference type="GeneID" id="63820530"/>
<protein>
    <recommendedName>
        <fullName evidence="3">Diphthine--ammonia ligase</fullName>
        <ecNumber evidence="2">6.3.1.14</ecNumber>
    </recommendedName>
    <alternativeName>
        <fullName evidence="7">Diphthamide synthase</fullName>
    </alternativeName>
    <alternativeName>
        <fullName evidence="8">Diphthamide synthetase</fullName>
    </alternativeName>
</protein>
<evidence type="ECO:0000313" key="11">
    <source>
        <dbReference type="EMBL" id="KZT12538.1"/>
    </source>
</evidence>
<evidence type="ECO:0000256" key="2">
    <source>
        <dbReference type="ARBA" id="ARBA00012089"/>
    </source>
</evidence>
<evidence type="ECO:0000256" key="1">
    <source>
        <dbReference type="ARBA" id="ARBA00005156"/>
    </source>
</evidence>
<proteinExistence type="predicted"/>
<dbReference type="Gene3D" id="3.30.1330.40">
    <property type="entry name" value="RutC-like"/>
    <property type="match status" value="2"/>
</dbReference>
<evidence type="ECO:0000256" key="6">
    <source>
        <dbReference type="ARBA" id="ARBA00022840"/>
    </source>
</evidence>
<dbReference type="InterPro" id="IPR006175">
    <property type="entry name" value="YjgF/YER057c/UK114"/>
</dbReference>
<evidence type="ECO:0000256" key="9">
    <source>
        <dbReference type="ARBA" id="ARBA00048108"/>
    </source>
</evidence>
<dbReference type="OrthoDB" id="686384at2759"/>
<keyword evidence="12" id="KW-1185">Reference proteome</keyword>
<dbReference type="Pfam" id="PF01042">
    <property type="entry name" value="Ribonuc_L-PSP"/>
    <property type="match status" value="2"/>
</dbReference>
<dbReference type="Gene3D" id="3.40.50.620">
    <property type="entry name" value="HUPs"/>
    <property type="match status" value="1"/>
</dbReference>
<evidence type="ECO:0000256" key="7">
    <source>
        <dbReference type="ARBA" id="ARBA00029814"/>
    </source>
</evidence>
<dbReference type="InterPro" id="IPR014729">
    <property type="entry name" value="Rossmann-like_a/b/a_fold"/>
</dbReference>
<dbReference type="CDD" id="cd06156">
    <property type="entry name" value="eu_AANH_C_2"/>
    <property type="match status" value="1"/>
</dbReference>
<accession>A0A165I3A4</accession>
<keyword evidence="6" id="KW-0067">ATP-binding</keyword>
<evidence type="ECO:0000313" key="12">
    <source>
        <dbReference type="Proteomes" id="UP000076871"/>
    </source>
</evidence>
<evidence type="ECO:0000256" key="3">
    <source>
        <dbReference type="ARBA" id="ARBA00018426"/>
    </source>
</evidence>
<dbReference type="InterPro" id="IPR030662">
    <property type="entry name" value="DPH6/MJ0570"/>
</dbReference>
<dbReference type="Gene3D" id="3.90.1490.10">
    <property type="entry name" value="putative n-type atp pyrophosphatase, domain 2"/>
    <property type="match status" value="1"/>
</dbReference>
<gene>
    <name evidence="11" type="ORF">LAESUDRAFT_638886</name>
</gene>
<dbReference type="FunFam" id="3.90.1490.10:FF:000001">
    <property type="entry name" value="Diphthine--ammonia ligase"/>
    <property type="match status" value="1"/>
</dbReference>
<dbReference type="FunFam" id="3.40.50.620:FF:000145">
    <property type="entry name" value="ATP-binding domain containing protein"/>
    <property type="match status" value="1"/>
</dbReference>
<keyword evidence="5" id="KW-0547">Nucleotide-binding</keyword>
<dbReference type="AlphaFoldDB" id="A0A165I3A4"/>
<dbReference type="Proteomes" id="UP000076871">
    <property type="component" value="Unassembled WGS sequence"/>
</dbReference>
<dbReference type="InterPro" id="IPR002761">
    <property type="entry name" value="Diphthami_syn_dom"/>
</dbReference>
<dbReference type="InterPro" id="IPR035959">
    <property type="entry name" value="RutC-like_sf"/>
</dbReference>
<dbReference type="FunCoup" id="A0A165I3A4">
    <property type="interactions" value="24"/>
</dbReference>
<dbReference type="SUPFAM" id="SSF52402">
    <property type="entry name" value="Adenine nucleotide alpha hydrolases-like"/>
    <property type="match status" value="1"/>
</dbReference>
<dbReference type="SUPFAM" id="SSF55298">
    <property type="entry name" value="YjgF-like"/>
    <property type="match status" value="2"/>
</dbReference>
<sequence length="680" mass="74042">MKYVALLSGGKDSCYNLLHCQRNGHDLVAAASLGPEQGKEEIDSYLFQTVGQDAIEFVAHALDVPLYRKNILGAAVEQGSEYGGRHPEESSGVPGDETEDLHALLSAVKAEHPDIQGVAIGAILSNYQRVRMEHVCRRLGLTPLCYLWQRDQIELLSEMIEAGMEAVLIKVAGVGLKPEHLGKTLVEMRPTLLSLHELYGSHICGEGGEYETLTLDCPLFKQRIQLVETETVIHSDNDFAVVAYLRIKDAVLKPKYNQVPPNPVIPPLLTPDFEALRDAVAASLSTSSASTTTLLANTVESVAPPGIDDNGSSSRQIGRWVAITNITSSSSVENPEFSVEDEVRVCFQELQAQLSQYSLKLANCSIINIFLSSMDYFVAVNGVYATYFGTSPPARACVAIDLPPHTRVMLDCVAFAEDKPADRQALHVQGLSYWAPANIGPYSQAIIVDERVFISGQIGLLPSSLTLPAPVSLSTETALSFQHVERIVSTLKNNSGGGWEGHGQANLYWLAHASDVPHVKKASALFSKVASAPTLFLVVSALPKGALVEKQVLLHTGQYLLPDEEDELTMRDHEGEDGAGLHWEASVFSETTASVAMICVRGDAHSAVPGLHNVTEVNQVLSRALSIRLFYQPSRTSSFADIFSTLFAPHERPPVTYIPCRHISTRDHDDWDYAMVIIGA</sequence>
<feature type="domain" description="Diphthamide synthase" evidence="10">
    <location>
        <begin position="89"/>
        <end position="242"/>
    </location>
</feature>
<dbReference type="GO" id="GO:0005524">
    <property type="term" value="F:ATP binding"/>
    <property type="evidence" value="ECO:0007669"/>
    <property type="project" value="UniProtKB-KW"/>
</dbReference>
<evidence type="ECO:0000256" key="8">
    <source>
        <dbReference type="ARBA" id="ARBA00031552"/>
    </source>
</evidence>
<evidence type="ECO:0000259" key="10">
    <source>
        <dbReference type="Pfam" id="PF01902"/>
    </source>
</evidence>
<dbReference type="Pfam" id="PF01902">
    <property type="entry name" value="Diphthami_syn_2"/>
    <property type="match status" value="1"/>
</dbReference>
<dbReference type="RefSeq" id="XP_040770048.1">
    <property type="nucleotide sequence ID" value="XM_040903499.1"/>
</dbReference>
<evidence type="ECO:0000256" key="5">
    <source>
        <dbReference type="ARBA" id="ARBA00022741"/>
    </source>
</evidence>
<dbReference type="PANTHER" id="PTHR12196:SF2">
    <property type="entry name" value="DIPHTHINE--AMMONIA LIGASE"/>
    <property type="match status" value="1"/>
</dbReference>
<dbReference type="PANTHER" id="PTHR12196">
    <property type="entry name" value="DOMAIN OF UNKNOWN FUNCTION 71 DUF71 -CONTAINING PROTEIN"/>
    <property type="match status" value="1"/>
</dbReference>
<dbReference type="GO" id="GO:0017183">
    <property type="term" value="P:protein histidyl modification to diphthamide"/>
    <property type="evidence" value="ECO:0007669"/>
    <property type="project" value="TreeGrafter"/>
</dbReference>
<reference evidence="11 12" key="1">
    <citation type="journal article" date="2016" name="Mol. Biol. Evol.">
        <title>Comparative Genomics of Early-Diverging Mushroom-Forming Fungi Provides Insights into the Origins of Lignocellulose Decay Capabilities.</title>
        <authorList>
            <person name="Nagy L.G."/>
            <person name="Riley R."/>
            <person name="Tritt A."/>
            <person name="Adam C."/>
            <person name="Daum C."/>
            <person name="Floudas D."/>
            <person name="Sun H."/>
            <person name="Yadav J.S."/>
            <person name="Pangilinan J."/>
            <person name="Larsson K.H."/>
            <person name="Matsuura K."/>
            <person name="Barry K."/>
            <person name="Labutti K."/>
            <person name="Kuo R."/>
            <person name="Ohm R.A."/>
            <person name="Bhattacharya S.S."/>
            <person name="Shirouzu T."/>
            <person name="Yoshinaga Y."/>
            <person name="Martin F.M."/>
            <person name="Grigoriev I.V."/>
            <person name="Hibbett D.S."/>
        </authorList>
    </citation>
    <scope>NUCLEOTIDE SEQUENCE [LARGE SCALE GENOMIC DNA]</scope>
    <source>
        <strain evidence="11 12">93-53</strain>
    </source>
</reference>
<dbReference type="STRING" id="1314785.A0A165I3A4"/>
<dbReference type="InParanoid" id="A0A165I3A4"/>
<dbReference type="CDD" id="cd06155">
    <property type="entry name" value="eu_AANH_C_1"/>
    <property type="match status" value="1"/>
</dbReference>
<dbReference type="NCBIfam" id="TIGR00290">
    <property type="entry name" value="MJ0570_dom"/>
    <property type="match status" value="1"/>
</dbReference>
<keyword evidence="4" id="KW-0436">Ligase</keyword>
<evidence type="ECO:0000256" key="4">
    <source>
        <dbReference type="ARBA" id="ARBA00022598"/>
    </source>
</evidence>